<comment type="similarity">
    <text evidence="1 2">Belongs to the OprB family.</text>
</comment>
<name>A0A918V591_9FLAO</name>
<dbReference type="GO" id="GO:0016020">
    <property type="term" value="C:membrane"/>
    <property type="evidence" value="ECO:0007669"/>
    <property type="project" value="InterPro"/>
</dbReference>
<evidence type="ECO:0008006" key="5">
    <source>
        <dbReference type="Google" id="ProtNLM"/>
    </source>
</evidence>
<dbReference type="AlphaFoldDB" id="A0A918V591"/>
<dbReference type="GO" id="GO:0015288">
    <property type="term" value="F:porin activity"/>
    <property type="evidence" value="ECO:0007669"/>
    <property type="project" value="InterPro"/>
</dbReference>
<comment type="caution">
    <text evidence="3">The sequence shown here is derived from an EMBL/GenBank/DDBJ whole genome shotgun (WGS) entry which is preliminary data.</text>
</comment>
<reference evidence="3" key="1">
    <citation type="journal article" date="2014" name="Int. J. Syst. Evol. Microbiol.">
        <title>Complete genome sequence of Corynebacterium casei LMG S-19264T (=DSM 44701T), isolated from a smear-ripened cheese.</title>
        <authorList>
            <consortium name="US DOE Joint Genome Institute (JGI-PGF)"/>
            <person name="Walter F."/>
            <person name="Albersmeier A."/>
            <person name="Kalinowski J."/>
            <person name="Ruckert C."/>
        </authorList>
    </citation>
    <scope>NUCLEOTIDE SEQUENCE</scope>
    <source>
        <strain evidence="3">KCTC 12710</strain>
    </source>
</reference>
<gene>
    <name evidence="3" type="ORF">GCM10007028_03630</name>
</gene>
<reference evidence="3" key="2">
    <citation type="submission" date="2020-09" db="EMBL/GenBank/DDBJ databases">
        <authorList>
            <person name="Sun Q."/>
            <person name="Kim S."/>
        </authorList>
    </citation>
    <scope>NUCLEOTIDE SEQUENCE</scope>
    <source>
        <strain evidence="3">KCTC 12710</strain>
    </source>
</reference>
<feature type="chain" id="PRO_5038156880" description="Porin" evidence="2">
    <location>
        <begin position="22"/>
        <end position="412"/>
    </location>
</feature>
<organism evidence="3 4">
    <name type="scientific">Algibacter mikhailovii</name>
    <dbReference type="NCBI Taxonomy" id="425498"/>
    <lineage>
        <taxon>Bacteria</taxon>
        <taxon>Pseudomonadati</taxon>
        <taxon>Bacteroidota</taxon>
        <taxon>Flavobacteriia</taxon>
        <taxon>Flavobacteriales</taxon>
        <taxon>Flavobacteriaceae</taxon>
        <taxon>Algibacter</taxon>
    </lineage>
</organism>
<dbReference type="InterPro" id="IPR007049">
    <property type="entry name" value="Carb-sel_porin_OprB"/>
</dbReference>
<dbReference type="EMBL" id="BMWZ01000001">
    <property type="protein sequence ID" value="GGZ69815.1"/>
    <property type="molecule type" value="Genomic_DNA"/>
</dbReference>
<dbReference type="InterPro" id="IPR038673">
    <property type="entry name" value="OprB_sf"/>
</dbReference>
<keyword evidence="4" id="KW-1185">Reference proteome</keyword>
<dbReference type="Proteomes" id="UP000636004">
    <property type="component" value="Unassembled WGS sequence"/>
</dbReference>
<sequence length="412" mass="45952">MRNIKILFIVSILIFSNQLSAQENDSIPKLGSVDQVDNRLAIDSETKQPVLEFPFLDPYFDFKKNLKDKTGLNFALDYNSAYFGTNSKIGEGDAGAGVFRFYGSWDLVGKESGNSGALIYKLEHRHKYSTIPLSSLGLDMGYAGLIGAPFNDTGYRTQNLYWRQRLANGRLSIVVGFLDITDFLDVYALASPWMHFMNFSFSTGVAAVNVPNDGYLGLGVGGWITKNIYAIAGIADQNGNTANVFEGFDTFFNKNEYFKHLEFGITSAKDYIVLDNIHATFWQRDETAATGDPDGWGFVLSGTKYINETWLPFVRFAYTEDAGSFLQKALAVGVGYQPKPGGHLLSFGYSWGQTNETTFGVAEDQHTFELFYRLQLSQKIAITPDVQFVVNPALNEQQNSIFIYGIRSRIAL</sequence>
<evidence type="ECO:0000256" key="2">
    <source>
        <dbReference type="RuleBase" id="RU363072"/>
    </source>
</evidence>
<evidence type="ECO:0000256" key="1">
    <source>
        <dbReference type="ARBA" id="ARBA00008769"/>
    </source>
</evidence>
<protein>
    <recommendedName>
        <fullName evidence="5">Porin</fullName>
    </recommendedName>
</protein>
<keyword evidence="2" id="KW-0732">Signal</keyword>
<dbReference type="GO" id="GO:0008643">
    <property type="term" value="P:carbohydrate transport"/>
    <property type="evidence" value="ECO:0007669"/>
    <property type="project" value="InterPro"/>
</dbReference>
<feature type="signal peptide" evidence="2">
    <location>
        <begin position="1"/>
        <end position="21"/>
    </location>
</feature>
<dbReference type="Pfam" id="PF04966">
    <property type="entry name" value="OprB"/>
    <property type="match status" value="1"/>
</dbReference>
<evidence type="ECO:0000313" key="3">
    <source>
        <dbReference type="EMBL" id="GGZ69815.1"/>
    </source>
</evidence>
<dbReference type="Gene3D" id="2.40.160.180">
    <property type="entry name" value="Carbohydrate-selective porin OprB"/>
    <property type="match status" value="1"/>
</dbReference>
<dbReference type="RefSeq" id="WP_189358900.1">
    <property type="nucleotide sequence ID" value="NZ_BMWZ01000001.1"/>
</dbReference>
<accession>A0A918V591</accession>
<proteinExistence type="inferred from homology"/>
<evidence type="ECO:0000313" key="4">
    <source>
        <dbReference type="Proteomes" id="UP000636004"/>
    </source>
</evidence>